<comment type="caution">
    <text evidence="1">The sequence shown here is derived from an EMBL/GenBank/DDBJ whole genome shotgun (WGS) entry which is preliminary data.</text>
</comment>
<protein>
    <submittedName>
        <fullName evidence="1">Uncharacterized protein</fullName>
    </submittedName>
</protein>
<sequence length="101" mass="10605">MSDELTAHVPDVHHAAEDAGRLAEALRARTASQPAHLEFLALPGAEAFLTALAAARTHHGECLGHCANYYHRASTALRDFGASVDSQDHQAADALTSGGSF</sequence>
<reference evidence="1 2" key="1">
    <citation type="journal article" date="2018" name="Syst. Appl. Microbiol.">
        <title>Corynebacterium heidelbergense sp. nov., isolated from the preen glands of Egyptian geese (Alopochen aegyptiacus).</title>
        <authorList>
            <person name="Braun M.S."/>
            <person name="Wang E."/>
            <person name="Zimmermann S."/>
            <person name="Wink M."/>
        </authorList>
    </citation>
    <scope>NUCLEOTIDE SEQUENCE [LARGE SCALE GENOMIC DNA]</scope>
    <source>
        <strain evidence="1 2">DSM 104638</strain>
    </source>
</reference>
<dbReference type="RefSeq" id="WP_112768708.1">
    <property type="nucleotide sequence ID" value="NZ_CP063191.1"/>
</dbReference>
<evidence type="ECO:0000313" key="2">
    <source>
        <dbReference type="Proteomes" id="UP000251047"/>
    </source>
</evidence>
<organism evidence="1 2">
    <name type="scientific">Corynebacterium heidelbergense</name>
    <dbReference type="NCBI Taxonomy" id="2055947"/>
    <lineage>
        <taxon>Bacteria</taxon>
        <taxon>Bacillati</taxon>
        <taxon>Actinomycetota</taxon>
        <taxon>Actinomycetes</taxon>
        <taxon>Mycobacteriales</taxon>
        <taxon>Corynebacteriaceae</taxon>
        <taxon>Corynebacterium</taxon>
    </lineage>
</organism>
<dbReference type="EMBL" id="PHQP01000005">
    <property type="protein sequence ID" value="RAV34795.1"/>
    <property type="molecule type" value="Genomic_DNA"/>
</dbReference>
<proteinExistence type="predicted"/>
<evidence type="ECO:0000313" key="1">
    <source>
        <dbReference type="EMBL" id="RAV34795.1"/>
    </source>
</evidence>
<name>A0A364VDS1_9CORY</name>
<dbReference type="AlphaFoldDB" id="A0A364VDS1"/>
<gene>
    <name evidence="1" type="ORF">CWC39_01260</name>
</gene>
<accession>A0A364VDS1</accession>
<dbReference type="Proteomes" id="UP000251047">
    <property type="component" value="Unassembled WGS sequence"/>
</dbReference>